<reference evidence="1" key="1">
    <citation type="submission" date="2024-07" db="EMBL/GenBank/DDBJ databases">
        <authorList>
            <person name="Yu S.T."/>
        </authorList>
    </citation>
    <scope>NUCLEOTIDE SEQUENCE</scope>
    <source>
        <strain evidence="1">R21</strain>
    </source>
</reference>
<dbReference type="AlphaFoldDB" id="A0AB39PL12"/>
<name>A0AB39PL12_9ACTN</name>
<dbReference type="PANTHER" id="PTHR11102:SF160">
    <property type="entry name" value="ERAD-ASSOCIATED E3 UBIQUITIN-PROTEIN LIGASE COMPONENT HRD3"/>
    <property type="match status" value="1"/>
</dbReference>
<dbReference type="Gene3D" id="1.25.40.10">
    <property type="entry name" value="Tetratricopeptide repeat domain"/>
    <property type="match status" value="2"/>
</dbReference>
<dbReference type="RefSeq" id="WP_369240113.1">
    <property type="nucleotide sequence ID" value="NZ_CP163435.1"/>
</dbReference>
<dbReference type="SUPFAM" id="SSF81901">
    <property type="entry name" value="HCP-like"/>
    <property type="match status" value="2"/>
</dbReference>
<organism evidence="1">
    <name type="scientific">Streptomyces sp. R21</name>
    <dbReference type="NCBI Taxonomy" id="3238627"/>
    <lineage>
        <taxon>Bacteria</taxon>
        <taxon>Bacillati</taxon>
        <taxon>Actinomycetota</taxon>
        <taxon>Actinomycetes</taxon>
        <taxon>Kitasatosporales</taxon>
        <taxon>Streptomycetaceae</taxon>
        <taxon>Streptomyces</taxon>
    </lineage>
</organism>
<dbReference type="EMBL" id="CP163435">
    <property type="protein sequence ID" value="XDQ30305.1"/>
    <property type="molecule type" value="Genomic_DNA"/>
</dbReference>
<protein>
    <recommendedName>
        <fullName evidence="2">Tetratricopeptide repeat protein</fullName>
    </recommendedName>
</protein>
<sequence>MAIPKRPEPLEPWVEPAAEAGDVAAMNRLGQYLYQTGSEGNVPAEKWLLAAAEAGDAEAMYSLTWVHHDRAVNATPHGQDHDLTAASWCRRAAQAGWIPAIQSMHAYAADQDERECWLRKAVETGDPWAPLNLAGVLDEMGRASEAEDWYRRATDEPGGIGLSARDSLGDFLLRQGRLEEAAECWKQLAEAGEPAGAWHRAYVLEKLGRPEEAATWRQQGDALDAAKRAQELDYPER</sequence>
<dbReference type="PANTHER" id="PTHR11102">
    <property type="entry name" value="SEL-1-LIKE PROTEIN"/>
    <property type="match status" value="1"/>
</dbReference>
<gene>
    <name evidence="1" type="ORF">AB5J56_38820</name>
</gene>
<proteinExistence type="predicted"/>
<dbReference type="InterPro" id="IPR050767">
    <property type="entry name" value="Sel1_AlgK"/>
</dbReference>
<accession>A0AB39PL12</accession>
<evidence type="ECO:0008006" key="2">
    <source>
        <dbReference type="Google" id="ProtNLM"/>
    </source>
</evidence>
<evidence type="ECO:0000313" key="1">
    <source>
        <dbReference type="EMBL" id="XDQ30305.1"/>
    </source>
</evidence>
<dbReference type="InterPro" id="IPR011990">
    <property type="entry name" value="TPR-like_helical_dom_sf"/>
</dbReference>